<gene>
    <name evidence="1" type="ORF">PLOB_00016814</name>
</gene>
<evidence type="ECO:0000313" key="1">
    <source>
        <dbReference type="EMBL" id="CAH3107675.1"/>
    </source>
</evidence>
<name>A0ABN8NFU2_9CNID</name>
<reference evidence="1 2" key="1">
    <citation type="submission" date="2022-05" db="EMBL/GenBank/DDBJ databases">
        <authorList>
            <consortium name="Genoscope - CEA"/>
            <person name="William W."/>
        </authorList>
    </citation>
    <scope>NUCLEOTIDE SEQUENCE [LARGE SCALE GENOMIC DNA]</scope>
</reference>
<evidence type="ECO:0000313" key="2">
    <source>
        <dbReference type="Proteomes" id="UP001159405"/>
    </source>
</evidence>
<accession>A0ABN8NFU2</accession>
<dbReference type="EMBL" id="CALNXK010000020">
    <property type="protein sequence ID" value="CAH3107675.1"/>
    <property type="molecule type" value="Genomic_DNA"/>
</dbReference>
<dbReference type="Proteomes" id="UP001159405">
    <property type="component" value="Unassembled WGS sequence"/>
</dbReference>
<keyword evidence="2" id="KW-1185">Reference proteome</keyword>
<comment type="caution">
    <text evidence="1">The sequence shown here is derived from an EMBL/GenBank/DDBJ whole genome shotgun (WGS) entry which is preliminary data.</text>
</comment>
<protein>
    <submittedName>
        <fullName evidence="1">Uncharacterized protein</fullName>
    </submittedName>
</protein>
<proteinExistence type="predicted"/>
<sequence>MLDFVFCGSELTDSPKRTKLNGKVCDLPDRISSVLNVPLSNINVDGYICNERSYRDLKRLGKILEDAKFLQPQKVPNKQSNKALCSFGL</sequence>
<organism evidence="1 2">
    <name type="scientific">Porites lobata</name>
    <dbReference type="NCBI Taxonomy" id="104759"/>
    <lineage>
        <taxon>Eukaryota</taxon>
        <taxon>Metazoa</taxon>
        <taxon>Cnidaria</taxon>
        <taxon>Anthozoa</taxon>
        <taxon>Hexacorallia</taxon>
        <taxon>Scleractinia</taxon>
        <taxon>Fungiina</taxon>
        <taxon>Poritidae</taxon>
        <taxon>Porites</taxon>
    </lineage>
</organism>